<reference evidence="2" key="1">
    <citation type="submission" date="2019-04" db="EMBL/GenBank/DDBJ databases">
        <authorList>
            <person name="Alioto T."/>
            <person name="Alioto T."/>
        </authorList>
    </citation>
    <scope>NUCLEOTIDE SEQUENCE [LARGE SCALE GENOMIC DNA]</scope>
</reference>
<keyword evidence="3" id="KW-1185">Reference proteome</keyword>
<accession>A0A5E4D5W4</accession>
<proteinExistence type="predicted"/>
<evidence type="ECO:0000256" key="1">
    <source>
        <dbReference type="SAM" id="MobiDB-lite"/>
    </source>
</evidence>
<gene>
    <name evidence="2" type="ORF">MONAX_5E006593</name>
</gene>
<sequence length="66" mass="7526">MRGSENRQEKGVHLSNFINDLRPRRQLRGGLGTLVSGQVNRRPPPERMKEETVDETGADLNQQVTR</sequence>
<comment type="caution">
    <text evidence="2">The sequence shown here is derived from an EMBL/GenBank/DDBJ whole genome shotgun (WGS) entry which is preliminary data.</text>
</comment>
<feature type="region of interest" description="Disordered" evidence="1">
    <location>
        <begin position="28"/>
        <end position="66"/>
    </location>
</feature>
<protein>
    <submittedName>
        <fullName evidence="2">Uncharacterized protein</fullName>
    </submittedName>
</protein>
<dbReference type="Proteomes" id="UP000335636">
    <property type="component" value="Unassembled WGS sequence"/>
</dbReference>
<dbReference type="AlphaFoldDB" id="A0A5E4D5W4"/>
<name>A0A5E4D5W4_MARMO</name>
<dbReference type="EMBL" id="CABDUW010003534">
    <property type="protein sequence ID" value="VTJ89386.1"/>
    <property type="molecule type" value="Genomic_DNA"/>
</dbReference>
<evidence type="ECO:0000313" key="3">
    <source>
        <dbReference type="Proteomes" id="UP000335636"/>
    </source>
</evidence>
<evidence type="ECO:0000313" key="2">
    <source>
        <dbReference type="EMBL" id="VTJ89386.1"/>
    </source>
</evidence>
<organism evidence="2 3">
    <name type="scientific">Marmota monax</name>
    <name type="common">Woodchuck</name>
    <dbReference type="NCBI Taxonomy" id="9995"/>
    <lineage>
        <taxon>Eukaryota</taxon>
        <taxon>Metazoa</taxon>
        <taxon>Chordata</taxon>
        <taxon>Craniata</taxon>
        <taxon>Vertebrata</taxon>
        <taxon>Euteleostomi</taxon>
        <taxon>Mammalia</taxon>
        <taxon>Eutheria</taxon>
        <taxon>Euarchontoglires</taxon>
        <taxon>Glires</taxon>
        <taxon>Rodentia</taxon>
        <taxon>Sciuromorpha</taxon>
        <taxon>Sciuridae</taxon>
        <taxon>Xerinae</taxon>
        <taxon>Marmotini</taxon>
        <taxon>Marmota</taxon>
    </lineage>
</organism>